<keyword evidence="1" id="KW-0472">Membrane</keyword>
<gene>
    <name evidence="3" type="ORF">ACHIPV_10250</name>
    <name evidence="2" type="ORF">ACHIRB_25515</name>
</gene>
<evidence type="ECO:0000313" key="2">
    <source>
        <dbReference type="EMBL" id="MFH5231902.1"/>
    </source>
</evidence>
<dbReference type="RefSeq" id="WP_395124272.1">
    <property type="nucleotide sequence ID" value="NZ_JBIMSN010000126.1"/>
</dbReference>
<proteinExistence type="predicted"/>
<keyword evidence="1" id="KW-0812">Transmembrane</keyword>
<reference evidence="4 5" key="1">
    <citation type="submission" date="2024-10" db="EMBL/GenBank/DDBJ databases">
        <authorList>
            <person name="Riesco R."/>
        </authorList>
    </citation>
    <scope>NUCLEOTIDE SEQUENCE [LARGE SCALE GENOMIC DNA]</scope>
    <source>
        <strain evidence="3 4">NCIMB 15448</strain>
        <strain evidence="2 5">NCIMB 15450</strain>
    </source>
</reference>
<keyword evidence="5" id="KW-1185">Reference proteome</keyword>
<evidence type="ECO:0000256" key="1">
    <source>
        <dbReference type="SAM" id="Phobius"/>
    </source>
</evidence>
<comment type="caution">
    <text evidence="3">The sequence shown here is derived from an EMBL/GenBank/DDBJ whole genome shotgun (WGS) entry which is preliminary data.</text>
</comment>
<keyword evidence="1" id="KW-1133">Transmembrane helix</keyword>
<dbReference type="EMBL" id="JBIMSP010000012">
    <property type="protein sequence ID" value="MFH5242263.1"/>
    <property type="molecule type" value="Genomic_DNA"/>
</dbReference>
<evidence type="ECO:0000313" key="3">
    <source>
        <dbReference type="EMBL" id="MFH5242263.1"/>
    </source>
</evidence>
<name>A0ABW7KIH1_9NOCA</name>
<accession>A0ABW7KIH1</accession>
<dbReference type="Proteomes" id="UP001609176">
    <property type="component" value="Unassembled WGS sequence"/>
</dbReference>
<sequence length="95" mass="10265">MALTGPQAIGAVFGVVLAHEVTAEDGQMISHVWDRLMQRAPITTIAGTIGFATVTVAHLLNALDRHPRLDPYAGFGFAVIRRADHMPRTQEASQC</sequence>
<dbReference type="Proteomes" id="UP001609219">
    <property type="component" value="Unassembled WGS sequence"/>
</dbReference>
<dbReference type="EMBL" id="JBIMSN010000126">
    <property type="protein sequence ID" value="MFH5231902.1"/>
    <property type="molecule type" value="Genomic_DNA"/>
</dbReference>
<feature type="transmembrane region" description="Helical" evidence="1">
    <location>
        <begin position="42"/>
        <end position="63"/>
    </location>
</feature>
<evidence type="ECO:0000313" key="4">
    <source>
        <dbReference type="Proteomes" id="UP001609176"/>
    </source>
</evidence>
<evidence type="ECO:0000313" key="5">
    <source>
        <dbReference type="Proteomes" id="UP001609219"/>
    </source>
</evidence>
<organism evidence="3 4">
    <name type="scientific">Antrihabitans spumae</name>
    <dbReference type="NCBI Taxonomy" id="3373370"/>
    <lineage>
        <taxon>Bacteria</taxon>
        <taxon>Bacillati</taxon>
        <taxon>Actinomycetota</taxon>
        <taxon>Actinomycetes</taxon>
        <taxon>Mycobacteriales</taxon>
        <taxon>Nocardiaceae</taxon>
        <taxon>Antrihabitans</taxon>
    </lineage>
</organism>
<dbReference type="InterPro" id="IPR055850">
    <property type="entry name" value="DUF7427"/>
</dbReference>
<protein>
    <submittedName>
        <fullName evidence="3">Uncharacterized protein</fullName>
    </submittedName>
</protein>
<dbReference type="Pfam" id="PF24202">
    <property type="entry name" value="DUF7427"/>
    <property type="match status" value="1"/>
</dbReference>